<organism evidence="3">
    <name type="scientific">freshwater metagenome</name>
    <dbReference type="NCBI Taxonomy" id="449393"/>
    <lineage>
        <taxon>unclassified sequences</taxon>
        <taxon>metagenomes</taxon>
        <taxon>ecological metagenomes</taxon>
    </lineage>
</organism>
<evidence type="ECO:0000259" key="2">
    <source>
        <dbReference type="Pfam" id="PF10400"/>
    </source>
</evidence>
<feature type="domain" description="Transcription regulator PadR N-terminal" evidence="1">
    <location>
        <begin position="19"/>
        <end position="85"/>
    </location>
</feature>
<dbReference type="Gene3D" id="1.10.10.10">
    <property type="entry name" value="Winged helix-like DNA-binding domain superfamily/Winged helix DNA-binding domain"/>
    <property type="match status" value="1"/>
</dbReference>
<protein>
    <submittedName>
        <fullName evidence="3">Unannotated protein</fullName>
    </submittedName>
</protein>
<dbReference type="AlphaFoldDB" id="A0A6J7IA73"/>
<dbReference type="Pfam" id="PF10400">
    <property type="entry name" value="Vir_act_alpha_C"/>
    <property type="match status" value="1"/>
</dbReference>
<reference evidence="3" key="1">
    <citation type="submission" date="2020-05" db="EMBL/GenBank/DDBJ databases">
        <authorList>
            <person name="Chiriac C."/>
            <person name="Salcher M."/>
            <person name="Ghai R."/>
            <person name="Kavagutti S V."/>
        </authorList>
    </citation>
    <scope>NUCLEOTIDE SEQUENCE</scope>
</reference>
<gene>
    <name evidence="3" type="ORF">UFOPK3564_02212</name>
</gene>
<dbReference type="SUPFAM" id="SSF46785">
    <property type="entry name" value="Winged helix' DNA-binding domain"/>
    <property type="match status" value="1"/>
</dbReference>
<dbReference type="InterPro" id="IPR036388">
    <property type="entry name" value="WH-like_DNA-bd_sf"/>
</dbReference>
<dbReference type="InterPro" id="IPR005149">
    <property type="entry name" value="Tscrpt_reg_PadR_N"/>
</dbReference>
<dbReference type="InterPro" id="IPR018309">
    <property type="entry name" value="Tscrpt_reg_PadR_C"/>
</dbReference>
<dbReference type="Gene3D" id="6.10.140.190">
    <property type="match status" value="1"/>
</dbReference>
<dbReference type="EMBL" id="CAFBMK010000144">
    <property type="protein sequence ID" value="CAB4927988.1"/>
    <property type="molecule type" value="Genomic_DNA"/>
</dbReference>
<dbReference type="PANTHER" id="PTHR43252">
    <property type="entry name" value="TRANSCRIPTIONAL REGULATOR YQJI"/>
    <property type="match status" value="1"/>
</dbReference>
<accession>A0A6J7IA73</accession>
<dbReference type="Pfam" id="PF03551">
    <property type="entry name" value="PadR"/>
    <property type="match status" value="1"/>
</dbReference>
<evidence type="ECO:0000259" key="1">
    <source>
        <dbReference type="Pfam" id="PF03551"/>
    </source>
</evidence>
<sequence length="199" mass="22706">MSTTRLVVASYIALGVTARRGPTTSYDLKRYVAESIGYFWQIPHAQLYAEPQRLEDLGLLRSRSEEGGRRRRFFEITDAGREAFEAWLADPSTDAPELRDTGLLKLHFGALGTPDDVRALGEHQREVREERLQRFLEFEAQYDGRPGQEHQLLTLRLGQAYERMFAAFWQQVADSAEDLAEGRVGSIELRFLADEGERG</sequence>
<dbReference type="InterPro" id="IPR036390">
    <property type="entry name" value="WH_DNA-bd_sf"/>
</dbReference>
<proteinExistence type="predicted"/>
<evidence type="ECO:0000313" key="3">
    <source>
        <dbReference type="EMBL" id="CAB4927988.1"/>
    </source>
</evidence>
<dbReference type="PANTHER" id="PTHR43252:SF4">
    <property type="entry name" value="TRANSCRIPTIONAL REGULATORY PROTEIN"/>
    <property type="match status" value="1"/>
</dbReference>
<feature type="domain" description="Transcription regulator PadR C-terminal" evidence="2">
    <location>
        <begin position="98"/>
        <end position="172"/>
    </location>
</feature>
<name>A0A6J7IA73_9ZZZZ</name>